<keyword evidence="1" id="KW-0813">Transport</keyword>
<dbReference type="PANTHER" id="PTHR42794">
    <property type="entry name" value="HEMIN IMPORT ATP-BINDING PROTEIN HMUV"/>
    <property type="match status" value="1"/>
</dbReference>
<proteinExistence type="predicted"/>
<dbReference type="InterPro" id="IPR017871">
    <property type="entry name" value="ABC_transporter-like_CS"/>
</dbReference>
<evidence type="ECO:0000256" key="3">
    <source>
        <dbReference type="ARBA" id="ARBA00022840"/>
    </source>
</evidence>
<dbReference type="SUPFAM" id="SSF52540">
    <property type="entry name" value="P-loop containing nucleoside triphosphate hydrolases"/>
    <property type="match status" value="1"/>
</dbReference>
<dbReference type="InterPro" id="IPR027417">
    <property type="entry name" value="P-loop_NTPase"/>
</dbReference>
<dbReference type="GO" id="GO:0016887">
    <property type="term" value="F:ATP hydrolysis activity"/>
    <property type="evidence" value="ECO:0007669"/>
    <property type="project" value="InterPro"/>
</dbReference>
<dbReference type="Gene3D" id="3.40.50.300">
    <property type="entry name" value="P-loop containing nucleotide triphosphate hydrolases"/>
    <property type="match status" value="1"/>
</dbReference>
<dbReference type="EMBL" id="CTRP01000002">
    <property type="protein sequence ID" value="CQR70143.1"/>
    <property type="molecule type" value="Genomic_DNA"/>
</dbReference>
<organism evidence="5 6">
    <name type="scientific">Sporomusa ovata</name>
    <dbReference type="NCBI Taxonomy" id="2378"/>
    <lineage>
        <taxon>Bacteria</taxon>
        <taxon>Bacillati</taxon>
        <taxon>Bacillota</taxon>
        <taxon>Negativicutes</taxon>
        <taxon>Selenomonadales</taxon>
        <taxon>Sporomusaceae</taxon>
        <taxon>Sporomusa</taxon>
    </lineage>
</organism>
<evidence type="ECO:0000259" key="4">
    <source>
        <dbReference type="PROSITE" id="PS50893"/>
    </source>
</evidence>
<evidence type="ECO:0000256" key="1">
    <source>
        <dbReference type="ARBA" id="ARBA00022448"/>
    </source>
</evidence>
<name>A0A0U1KTB0_9FIRM</name>
<keyword evidence="6" id="KW-1185">Reference proteome</keyword>
<sequence>MLQISNFSFGYDSQPILKNINLTFSPGKVTAVIGPNATGKSTLLKCISGILRGQGDILMNDRSLSTLKPQDIAKQISYLSQEGCGKAVLSVFEVVLLGRVHSLSLKVSDVEVNYVLKILRQLGIEKLAARNICELSGGQRQMVFIAQALVREPSILLLDEPTNSLDLHRELEMLELIKQLTISRSLTTVVTLHQLDMAARYADEIVVLFDGEVYAAGQPAAVLTTEMLRTVYQVKAAIHLASDGVPHVMAMSSVK</sequence>
<accession>A0A0U1KTB0</accession>
<gene>
    <name evidence="5" type="ORF">SpAn4DRAFT_4655</name>
</gene>
<dbReference type="FunFam" id="3.40.50.300:FF:000134">
    <property type="entry name" value="Iron-enterobactin ABC transporter ATP-binding protein"/>
    <property type="match status" value="1"/>
</dbReference>
<keyword evidence="2" id="KW-0547">Nucleotide-binding</keyword>
<dbReference type="CDD" id="cd03214">
    <property type="entry name" value="ABC_Iron-Siderophores_B12_Hemin"/>
    <property type="match status" value="1"/>
</dbReference>
<dbReference type="SMART" id="SM00382">
    <property type="entry name" value="AAA"/>
    <property type="match status" value="1"/>
</dbReference>
<dbReference type="RefSeq" id="WP_021170771.1">
    <property type="nucleotide sequence ID" value="NZ_CTRP01000002.1"/>
</dbReference>
<dbReference type="Proteomes" id="UP000049855">
    <property type="component" value="Unassembled WGS sequence"/>
</dbReference>
<evidence type="ECO:0000313" key="5">
    <source>
        <dbReference type="EMBL" id="CQR70143.1"/>
    </source>
</evidence>
<evidence type="ECO:0000313" key="6">
    <source>
        <dbReference type="Proteomes" id="UP000049855"/>
    </source>
</evidence>
<reference evidence="6" key="1">
    <citation type="submission" date="2015-03" db="EMBL/GenBank/DDBJ databases">
        <authorList>
            <person name="Nijsse Bart"/>
        </authorList>
    </citation>
    <scope>NUCLEOTIDE SEQUENCE [LARGE SCALE GENOMIC DNA]</scope>
</reference>
<protein>
    <submittedName>
        <fullName evidence="5">Iron(III) dicitrate transport ATP-binding protein FecE (TC 3.A.1.14.1)</fullName>
    </submittedName>
</protein>
<dbReference type="Pfam" id="PF00005">
    <property type="entry name" value="ABC_tran"/>
    <property type="match status" value="1"/>
</dbReference>
<dbReference type="AlphaFoldDB" id="A0A0U1KTB0"/>
<evidence type="ECO:0000256" key="2">
    <source>
        <dbReference type="ARBA" id="ARBA00022741"/>
    </source>
</evidence>
<dbReference type="PROSITE" id="PS50893">
    <property type="entry name" value="ABC_TRANSPORTER_2"/>
    <property type="match status" value="1"/>
</dbReference>
<feature type="domain" description="ABC transporter" evidence="4">
    <location>
        <begin position="2"/>
        <end position="235"/>
    </location>
</feature>
<dbReference type="PROSITE" id="PS00211">
    <property type="entry name" value="ABC_TRANSPORTER_1"/>
    <property type="match status" value="1"/>
</dbReference>
<dbReference type="GO" id="GO:0005524">
    <property type="term" value="F:ATP binding"/>
    <property type="evidence" value="ECO:0007669"/>
    <property type="project" value="UniProtKB-KW"/>
</dbReference>
<dbReference type="InterPro" id="IPR003593">
    <property type="entry name" value="AAA+_ATPase"/>
</dbReference>
<keyword evidence="3 5" id="KW-0067">ATP-binding</keyword>
<dbReference type="PANTHER" id="PTHR42794:SF2">
    <property type="entry name" value="ABC TRANSPORTER ATP-BINDING PROTEIN"/>
    <property type="match status" value="1"/>
</dbReference>
<dbReference type="InterPro" id="IPR003439">
    <property type="entry name" value="ABC_transporter-like_ATP-bd"/>
</dbReference>